<feature type="domain" description="Peptidase S8/S53" evidence="9">
    <location>
        <begin position="282"/>
        <end position="466"/>
    </location>
</feature>
<dbReference type="HOGENOM" id="CLU_493543_0_0_1"/>
<protein>
    <submittedName>
        <fullName evidence="10">Extracellular serine proteinase</fullName>
    </submittedName>
</protein>
<dbReference type="GO" id="GO:0006508">
    <property type="term" value="P:proteolysis"/>
    <property type="evidence" value="ECO:0007669"/>
    <property type="project" value="UniProtKB-KW"/>
</dbReference>
<sequence length="557" mass="63826">MLFVLLIFIFKMINCSNPLESSKQEEIISEQQGENGEDVIVKVITTTTVIEKEEQLKTECSDRENESVQNIYEENNKDIEVNPCVDKPQPTDQPAELVQPEQESPQLQTQPPQLQTQPPQLQTQPPQQIVVLEPKTDDKKCFIVKTTADSSSIKELLESKNVLIKHSYTKNFNGFSFCVDDGLIIDQLKNEIKGGTIVEDNIYTTSAIQYPISRHLFLINNYLNTIFNNYFYDNILFRLLFIDKLFRYLFGSYSYNYTGKGTRLYLLDTTVNAKENVFNISNRTKSCNNHGNTSVSLIKNPKKGYSRDAEIFVLDGVDCNGRIRLSEILQQLEQLSTDGRPTVLLFGVSGPYSVVLNEIVDRLSSKGIIVISPAGNKHDNSCYYSPGSAKSSLTVGSLNKHANISQFSNYGSCVRLFALGEELNFRNTIKGSSFSAANVASAVLMYLEKHPKSTFPEVWRFLDNNSRFKNNTHLVFRIPSEHNRRTSSTNFYTIYINYIVPIITLIVIILIIYWICKMIRHRKERKREEVRKNSREYILEPNLRHYHDNDLTTIHVN</sequence>
<feature type="active site" description="Charge relay system" evidence="5">
    <location>
        <position position="290"/>
    </location>
</feature>
<comment type="similarity">
    <text evidence="1 5">Belongs to the peptidase S8 family.</text>
</comment>
<evidence type="ECO:0000313" key="10">
    <source>
        <dbReference type="EMBL" id="EOB13281.1"/>
    </source>
</evidence>
<keyword evidence="7" id="KW-0472">Membrane</keyword>
<evidence type="ECO:0000256" key="6">
    <source>
        <dbReference type="SAM" id="MobiDB-lite"/>
    </source>
</evidence>
<organism evidence="10 11">
    <name type="scientific">Nosema bombycis (strain CQ1 / CVCC 102059)</name>
    <name type="common">Microsporidian parasite</name>
    <name type="synonym">Pebrine of silkworm</name>
    <dbReference type="NCBI Taxonomy" id="578461"/>
    <lineage>
        <taxon>Eukaryota</taxon>
        <taxon>Fungi</taxon>
        <taxon>Fungi incertae sedis</taxon>
        <taxon>Microsporidia</taxon>
        <taxon>Nosematidae</taxon>
        <taxon>Nosema</taxon>
    </lineage>
</organism>
<keyword evidence="11" id="KW-1185">Reference proteome</keyword>
<evidence type="ECO:0000256" key="7">
    <source>
        <dbReference type="SAM" id="Phobius"/>
    </source>
</evidence>
<evidence type="ECO:0000256" key="5">
    <source>
        <dbReference type="PROSITE-ProRule" id="PRU01240"/>
    </source>
</evidence>
<evidence type="ECO:0000313" key="11">
    <source>
        <dbReference type="Proteomes" id="UP000016927"/>
    </source>
</evidence>
<dbReference type="Proteomes" id="UP000016927">
    <property type="component" value="Unassembled WGS sequence"/>
</dbReference>
<proteinExistence type="inferred from homology"/>
<dbReference type="OMA" id="ICKMIRH"/>
<accession>R0KRB2</accession>
<feature type="chain" id="PRO_5012542545" evidence="8">
    <location>
        <begin position="16"/>
        <end position="557"/>
    </location>
</feature>
<name>R0KRB2_NOSB1</name>
<dbReference type="VEuPathDB" id="MicrosporidiaDB:NBO_85g0010"/>
<keyword evidence="4 5" id="KW-0720">Serine protease</keyword>
<evidence type="ECO:0000256" key="8">
    <source>
        <dbReference type="SAM" id="SignalP"/>
    </source>
</evidence>
<dbReference type="InterPro" id="IPR000209">
    <property type="entry name" value="Peptidase_S8/S53_dom"/>
</dbReference>
<dbReference type="InterPro" id="IPR050131">
    <property type="entry name" value="Peptidase_S8_subtilisin-like"/>
</dbReference>
<dbReference type="SMR" id="R0KRB2"/>
<feature type="compositionally biased region" description="Low complexity" evidence="6">
    <location>
        <begin position="99"/>
        <end position="125"/>
    </location>
</feature>
<dbReference type="Pfam" id="PF00082">
    <property type="entry name" value="Peptidase_S8"/>
    <property type="match status" value="1"/>
</dbReference>
<feature type="transmembrane region" description="Helical" evidence="7">
    <location>
        <begin position="495"/>
        <end position="516"/>
    </location>
</feature>
<evidence type="ECO:0000256" key="2">
    <source>
        <dbReference type="ARBA" id="ARBA00022670"/>
    </source>
</evidence>
<dbReference type="GO" id="GO:0005615">
    <property type="term" value="C:extracellular space"/>
    <property type="evidence" value="ECO:0007669"/>
    <property type="project" value="TreeGrafter"/>
</dbReference>
<gene>
    <name evidence="10" type="primary">SEPR</name>
    <name evidence="10" type="ORF">NBO_85g0010</name>
</gene>
<evidence type="ECO:0000256" key="1">
    <source>
        <dbReference type="ARBA" id="ARBA00011073"/>
    </source>
</evidence>
<evidence type="ECO:0000256" key="3">
    <source>
        <dbReference type="ARBA" id="ARBA00022801"/>
    </source>
</evidence>
<keyword evidence="8" id="KW-0732">Signal</keyword>
<dbReference type="EMBL" id="KB908993">
    <property type="protein sequence ID" value="EOB13281.1"/>
    <property type="molecule type" value="Genomic_DNA"/>
</dbReference>
<evidence type="ECO:0000256" key="4">
    <source>
        <dbReference type="ARBA" id="ARBA00022825"/>
    </source>
</evidence>
<feature type="active site" description="Charge relay system" evidence="5">
    <location>
        <position position="433"/>
    </location>
</feature>
<feature type="signal peptide" evidence="8">
    <location>
        <begin position="1"/>
        <end position="15"/>
    </location>
</feature>
<reference evidence="10 11" key="1">
    <citation type="journal article" date="2013" name="BMC Genomics">
        <title>Comparative genomics of parasitic silkworm microsporidia reveal an association between genome expansion and host adaptation.</title>
        <authorList>
            <person name="Pan G."/>
            <person name="Xu J."/>
            <person name="Li T."/>
            <person name="Xia Q."/>
            <person name="Liu S.L."/>
            <person name="Zhang G."/>
            <person name="Li S."/>
            <person name="Li C."/>
            <person name="Liu H."/>
            <person name="Yang L."/>
            <person name="Liu T."/>
            <person name="Zhang X."/>
            <person name="Wu Z."/>
            <person name="Fan W."/>
            <person name="Dang X."/>
            <person name="Xiang H."/>
            <person name="Tao M."/>
            <person name="Li Y."/>
            <person name="Hu J."/>
            <person name="Li Z."/>
            <person name="Lin L."/>
            <person name="Luo J."/>
            <person name="Geng L."/>
            <person name="Wang L."/>
            <person name="Long M."/>
            <person name="Wan Y."/>
            <person name="He N."/>
            <person name="Zhang Z."/>
            <person name="Lu C."/>
            <person name="Keeling P.J."/>
            <person name="Wang J."/>
            <person name="Xiang Z."/>
            <person name="Zhou Z."/>
        </authorList>
    </citation>
    <scope>NUCLEOTIDE SEQUENCE [LARGE SCALE GENOMIC DNA]</scope>
    <source>
        <strain evidence="11">CQ1 / CVCC 102059</strain>
    </source>
</reference>
<dbReference type="AlphaFoldDB" id="R0KRB2"/>
<evidence type="ECO:0000259" key="9">
    <source>
        <dbReference type="Pfam" id="PF00082"/>
    </source>
</evidence>
<keyword evidence="3 5" id="KW-0378">Hydrolase</keyword>
<dbReference type="SUPFAM" id="SSF52743">
    <property type="entry name" value="Subtilisin-like"/>
    <property type="match status" value="1"/>
</dbReference>
<dbReference type="STRING" id="578461.R0KRB2"/>
<dbReference type="GO" id="GO:0004252">
    <property type="term" value="F:serine-type endopeptidase activity"/>
    <property type="evidence" value="ECO:0007669"/>
    <property type="project" value="UniProtKB-UniRule"/>
</dbReference>
<dbReference type="Gene3D" id="3.40.50.200">
    <property type="entry name" value="Peptidase S8/S53 domain"/>
    <property type="match status" value="1"/>
</dbReference>
<feature type="region of interest" description="Disordered" evidence="6">
    <location>
        <begin position="73"/>
        <end position="125"/>
    </location>
</feature>
<keyword evidence="7" id="KW-0812">Transmembrane</keyword>
<dbReference type="InterPro" id="IPR036852">
    <property type="entry name" value="Peptidase_S8/S53_dom_sf"/>
</dbReference>
<dbReference type="PROSITE" id="PS51892">
    <property type="entry name" value="SUBTILASE"/>
    <property type="match status" value="1"/>
</dbReference>
<dbReference type="OrthoDB" id="206201at2759"/>
<dbReference type="PANTHER" id="PTHR43806">
    <property type="entry name" value="PEPTIDASE S8"/>
    <property type="match status" value="1"/>
</dbReference>
<keyword evidence="7" id="KW-1133">Transmembrane helix</keyword>
<dbReference type="PANTHER" id="PTHR43806:SF11">
    <property type="entry name" value="CEREVISIN-RELATED"/>
    <property type="match status" value="1"/>
</dbReference>
<feature type="active site" description="Charge relay system" evidence="5">
    <location>
        <position position="268"/>
    </location>
</feature>
<keyword evidence="2 5" id="KW-0645">Protease</keyword>